<evidence type="ECO:0000313" key="4">
    <source>
        <dbReference type="EMBL" id="CAA3003034.1"/>
    </source>
</evidence>
<organism evidence="4 5">
    <name type="scientific">Olea europaea subsp. europaea</name>
    <dbReference type="NCBI Taxonomy" id="158383"/>
    <lineage>
        <taxon>Eukaryota</taxon>
        <taxon>Viridiplantae</taxon>
        <taxon>Streptophyta</taxon>
        <taxon>Embryophyta</taxon>
        <taxon>Tracheophyta</taxon>
        <taxon>Spermatophyta</taxon>
        <taxon>Magnoliopsida</taxon>
        <taxon>eudicotyledons</taxon>
        <taxon>Gunneridae</taxon>
        <taxon>Pentapetalae</taxon>
        <taxon>asterids</taxon>
        <taxon>lamiids</taxon>
        <taxon>Lamiales</taxon>
        <taxon>Oleaceae</taxon>
        <taxon>Oleeae</taxon>
        <taxon>Olea</taxon>
    </lineage>
</organism>
<feature type="region of interest" description="Disordered" evidence="1">
    <location>
        <begin position="153"/>
        <end position="200"/>
    </location>
</feature>
<evidence type="ECO:0000256" key="1">
    <source>
        <dbReference type="SAM" id="MobiDB-lite"/>
    </source>
</evidence>
<evidence type="ECO:0000259" key="3">
    <source>
        <dbReference type="PROSITE" id="PS50812"/>
    </source>
</evidence>
<dbReference type="InterPro" id="IPR000313">
    <property type="entry name" value="PWWP_dom"/>
</dbReference>
<name>A0A8S0TCV1_OLEEU</name>
<feature type="domain" description="PWWP" evidence="3">
    <location>
        <begin position="15"/>
        <end position="66"/>
    </location>
</feature>
<dbReference type="Proteomes" id="UP000594638">
    <property type="component" value="Unassembled WGS sequence"/>
</dbReference>
<gene>
    <name evidence="4" type="ORF">OLEA9_A021248</name>
</gene>
<feature type="compositionally biased region" description="Basic residues" evidence="1">
    <location>
        <begin position="153"/>
        <end position="164"/>
    </location>
</feature>
<evidence type="ECO:0000256" key="2">
    <source>
        <dbReference type="SAM" id="SignalP"/>
    </source>
</evidence>
<feature type="signal peptide" evidence="2">
    <location>
        <begin position="1"/>
        <end position="33"/>
    </location>
</feature>
<dbReference type="Gramene" id="OE9A021248T2">
    <property type="protein sequence ID" value="OE9A021248C2"/>
    <property type="gene ID" value="OE9A021248"/>
</dbReference>
<protein>
    <recommendedName>
        <fullName evidence="3">PWWP domain-containing protein</fullName>
    </recommendedName>
</protein>
<dbReference type="OrthoDB" id="641149at2759"/>
<comment type="caution">
    <text evidence="4">The sequence shown here is derived from an EMBL/GenBank/DDBJ whole genome shotgun (WGS) entry which is preliminary data.</text>
</comment>
<sequence>MHDKMPLIASRDVNLGDLVWVLLPCSSWWLAQAVDENSVSGKLKPINKSAGEVLVRLYGSYKYLYVDPIMSHGKFEDKHEAYSGNYMDILKETLEQELKCLRSGRSRRKEVKSKEFASDEVSQESILKQDVTNKSQDAITLNSNTENKFRSKVQNHKVVQKRPRPRDLNPVNLCAPSSKRSSAQKGMPKNSNPSKLEIANNSVERSNELLRERRIKVMQTLGLIAPSGSPFHLKSWTHFSRMEYL</sequence>
<dbReference type="Gene3D" id="2.30.30.140">
    <property type="match status" value="1"/>
</dbReference>
<feature type="compositionally biased region" description="Polar residues" evidence="1">
    <location>
        <begin position="178"/>
        <end position="200"/>
    </location>
</feature>
<dbReference type="AlphaFoldDB" id="A0A8S0TCV1"/>
<proteinExistence type="predicted"/>
<reference evidence="4 5" key="1">
    <citation type="submission" date="2019-12" db="EMBL/GenBank/DDBJ databases">
        <authorList>
            <person name="Alioto T."/>
            <person name="Alioto T."/>
            <person name="Gomez Garrido J."/>
        </authorList>
    </citation>
    <scope>NUCLEOTIDE SEQUENCE [LARGE SCALE GENOMIC DNA]</scope>
</reference>
<feature type="chain" id="PRO_5035784691" description="PWWP domain-containing protein" evidence="2">
    <location>
        <begin position="34"/>
        <end position="245"/>
    </location>
</feature>
<evidence type="ECO:0000313" key="5">
    <source>
        <dbReference type="Proteomes" id="UP000594638"/>
    </source>
</evidence>
<accession>A0A8S0TCV1</accession>
<dbReference type="PROSITE" id="PS50812">
    <property type="entry name" value="PWWP"/>
    <property type="match status" value="1"/>
</dbReference>
<keyword evidence="5" id="KW-1185">Reference proteome</keyword>
<dbReference type="EMBL" id="CACTIH010005908">
    <property type="protein sequence ID" value="CAA3003034.1"/>
    <property type="molecule type" value="Genomic_DNA"/>
</dbReference>
<keyword evidence="2" id="KW-0732">Signal</keyword>
<dbReference type="SUPFAM" id="SSF63748">
    <property type="entry name" value="Tudor/PWWP/MBT"/>
    <property type="match status" value="1"/>
</dbReference>
<dbReference type="CDD" id="cd05162">
    <property type="entry name" value="PWWP"/>
    <property type="match status" value="1"/>
</dbReference>